<dbReference type="InterPro" id="IPR007527">
    <property type="entry name" value="Znf_SWIM"/>
</dbReference>
<comment type="caution">
    <text evidence="3">The sequence shown here is derived from an EMBL/GenBank/DDBJ whole genome shotgun (WGS) entry which is preliminary data.</text>
</comment>
<dbReference type="EMBL" id="DWYC01000035">
    <property type="protein sequence ID" value="HJB56513.1"/>
    <property type="molecule type" value="Genomic_DNA"/>
</dbReference>
<evidence type="ECO:0000256" key="1">
    <source>
        <dbReference type="PROSITE-ProRule" id="PRU00325"/>
    </source>
</evidence>
<gene>
    <name evidence="3" type="ORF">H9714_03080</name>
</gene>
<keyword evidence="1" id="KW-0863">Zinc-finger</keyword>
<dbReference type="Pfam" id="PF04434">
    <property type="entry name" value="SWIM"/>
    <property type="match status" value="1"/>
</dbReference>
<name>A0A9D2MA95_9FIRM</name>
<keyword evidence="1" id="KW-0862">Zinc</keyword>
<sequence>MELGEWRPLFAGQILSRGIVYWEQGRVGPVRREGAWWCAEVRGSERYQVRLLLQGGGIEQMTCTCPYAAQGFSCKHMAALCLALESENLSRAVESLSHEEAKEILLTLARQNSDLSRFLLTRWAQMQTNAPEDAGVFCQLCEKFERAAEAGLAEEDRAWYRTRWEALAARAESGLQWDMFRWFRARQQEERGDPELRAWLLELQLRLFDNDVMRRSSLQMLDALISRAEGEGRRPEDVLIQGRLSLMRSLGAPESVLDAYRARHAPPGEKKL</sequence>
<feature type="domain" description="SWIM-type" evidence="2">
    <location>
        <begin position="47"/>
        <end position="85"/>
    </location>
</feature>
<proteinExistence type="predicted"/>
<dbReference type="Proteomes" id="UP000824208">
    <property type="component" value="Unassembled WGS sequence"/>
</dbReference>
<keyword evidence="1" id="KW-0479">Metal-binding</keyword>
<evidence type="ECO:0000259" key="2">
    <source>
        <dbReference type="PROSITE" id="PS50966"/>
    </source>
</evidence>
<dbReference type="PROSITE" id="PS50966">
    <property type="entry name" value="ZF_SWIM"/>
    <property type="match status" value="1"/>
</dbReference>
<accession>A0A9D2MA95</accession>
<protein>
    <submittedName>
        <fullName evidence="3">SWIM zinc finger family protein</fullName>
    </submittedName>
</protein>
<evidence type="ECO:0000313" key="3">
    <source>
        <dbReference type="EMBL" id="HJB56513.1"/>
    </source>
</evidence>
<organism evidence="3 4">
    <name type="scientific">Candidatus Flavonifractor intestinipullorum</name>
    <dbReference type="NCBI Taxonomy" id="2838587"/>
    <lineage>
        <taxon>Bacteria</taxon>
        <taxon>Bacillati</taxon>
        <taxon>Bacillota</taxon>
        <taxon>Clostridia</taxon>
        <taxon>Eubacteriales</taxon>
        <taxon>Oscillospiraceae</taxon>
        <taxon>Flavonifractor</taxon>
    </lineage>
</organism>
<dbReference type="AlphaFoldDB" id="A0A9D2MA95"/>
<reference evidence="3" key="2">
    <citation type="submission" date="2021-04" db="EMBL/GenBank/DDBJ databases">
        <authorList>
            <person name="Gilroy R."/>
        </authorList>
    </citation>
    <scope>NUCLEOTIDE SEQUENCE</scope>
    <source>
        <strain evidence="3">CHK189-11263</strain>
    </source>
</reference>
<reference evidence="3" key="1">
    <citation type="journal article" date="2021" name="PeerJ">
        <title>Extensive microbial diversity within the chicken gut microbiome revealed by metagenomics and culture.</title>
        <authorList>
            <person name="Gilroy R."/>
            <person name="Ravi A."/>
            <person name="Getino M."/>
            <person name="Pursley I."/>
            <person name="Horton D.L."/>
            <person name="Alikhan N.F."/>
            <person name="Baker D."/>
            <person name="Gharbi K."/>
            <person name="Hall N."/>
            <person name="Watson M."/>
            <person name="Adriaenssens E.M."/>
            <person name="Foster-Nyarko E."/>
            <person name="Jarju S."/>
            <person name="Secka A."/>
            <person name="Antonio M."/>
            <person name="Oren A."/>
            <person name="Chaudhuri R.R."/>
            <person name="La Ragione R."/>
            <person name="Hildebrand F."/>
            <person name="Pallen M.J."/>
        </authorList>
    </citation>
    <scope>NUCLEOTIDE SEQUENCE</scope>
    <source>
        <strain evidence="3">CHK189-11263</strain>
    </source>
</reference>
<dbReference type="GO" id="GO:0008270">
    <property type="term" value="F:zinc ion binding"/>
    <property type="evidence" value="ECO:0007669"/>
    <property type="project" value="UniProtKB-KW"/>
</dbReference>
<evidence type="ECO:0000313" key="4">
    <source>
        <dbReference type="Proteomes" id="UP000824208"/>
    </source>
</evidence>